<dbReference type="GO" id="GO:0006260">
    <property type="term" value="P:DNA replication"/>
    <property type="evidence" value="ECO:0007669"/>
    <property type="project" value="UniProtKB-KW"/>
</dbReference>
<feature type="region of interest" description="Disordered" evidence="11">
    <location>
        <begin position="1"/>
        <end position="23"/>
    </location>
</feature>
<dbReference type="Pfam" id="PF08512">
    <property type="entry name" value="Rttp106-like_middle"/>
    <property type="match status" value="1"/>
</dbReference>
<feature type="domain" description="HMG box" evidence="12">
    <location>
        <begin position="755"/>
        <end position="823"/>
    </location>
</feature>
<keyword evidence="10" id="KW-0238">DNA-binding</keyword>
<keyword evidence="3" id="KW-0158">Chromosome</keyword>
<feature type="compositionally biased region" description="Basic residues" evidence="11">
    <location>
        <begin position="743"/>
        <end position="759"/>
    </location>
</feature>
<keyword evidence="5" id="KW-0227">DNA damage</keyword>
<evidence type="ECO:0000256" key="2">
    <source>
        <dbReference type="ARBA" id="ARBA00010060"/>
    </source>
</evidence>
<feature type="compositionally biased region" description="Basic and acidic residues" evidence="11">
    <location>
        <begin position="797"/>
        <end position="830"/>
    </location>
</feature>
<dbReference type="CDD" id="cd13230">
    <property type="entry name" value="PH1_SSRP1-like"/>
    <property type="match status" value="1"/>
</dbReference>
<dbReference type="Pfam" id="PF03531">
    <property type="entry name" value="SSrecog"/>
    <property type="match status" value="1"/>
</dbReference>
<dbReference type="InterPro" id="IPR048993">
    <property type="entry name" value="SSRP1-like_PH1"/>
</dbReference>
<evidence type="ECO:0000256" key="6">
    <source>
        <dbReference type="ARBA" id="ARBA00023015"/>
    </source>
</evidence>
<dbReference type="InterPro" id="IPR035417">
    <property type="entry name" value="SSRP1/POB3_N"/>
</dbReference>
<feature type="domain" description="HMG box" evidence="12">
    <location>
        <begin position="573"/>
        <end position="641"/>
    </location>
</feature>
<dbReference type="SMART" id="SM00398">
    <property type="entry name" value="HMG"/>
    <property type="match status" value="3"/>
</dbReference>
<dbReference type="EMBL" id="HBEM01014072">
    <property type="protein sequence ID" value="CAD8448741.1"/>
    <property type="molecule type" value="Transcribed_RNA"/>
</dbReference>
<evidence type="ECO:0000256" key="9">
    <source>
        <dbReference type="ARBA" id="ARBA00023242"/>
    </source>
</evidence>
<evidence type="ECO:0000256" key="4">
    <source>
        <dbReference type="ARBA" id="ARBA00022705"/>
    </source>
</evidence>
<dbReference type="PRINTS" id="PR00887">
    <property type="entry name" value="SSRCOGNITION"/>
</dbReference>
<evidence type="ECO:0000313" key="13">
    <source>
        <dbReference type="EMBL" id="CAD8448741.1"/>
    </source>
</evidence>
<dbReference type="Gene3D" id="2.30.29.220">
    <property type="entry name" value="Structure-specific recognition protein (SSRP1)"/>
    <property type="match status" value="1"/>
</dbReference>
<feature type="DNA-binding region" description="HMG box" evidence="10">
    <location>
        <begin position="660"/>
        <end position="728"/>
    </location>
</feature>
<dbReference type="InterPro" id="IPR009071">
    <property type="entry name" value="HMG_box_dom"/>
</dbReference>
<feature type="compositionally biased region" description="Acidic residues" evidence="11">
    <location>
        <begin position="536"/>
        <end position="545"/>
    </location>
</feature>
<dbReference type="SUPFAM" id="SSF47095">
    <property type="entry name" value="HMG-box"/>
    <property type="match status" value="3"/>
</dbReference>
<gene>
    <name evidence="13" type="ORF">LAMO00422_LOCUS9679</name>
</gene>
<evidence type="ECO:0000256" key="1">
    <source>
        <dbReference type="ARBA" id="ARBA00004286"/>
    </source>
</evidence>
<dbReference type="Gene3D" id="1.10.30.10">
    <property type="entry name" value="High mobility group box domain"/>
    <property type="match status" value="3"/>
</dbReference>
<protein>
    <recommendedName>
        <fullName evidence="12">HMG box domain-containing protein</fullName>
    </recommendedName>
</protein>
<feature type="region of interest" description="Disordered" evidence="11">
    <location>
        <begin position="712"/>
        <end position="877"/>
    </location>
</feature>
<dbReference type="Gene3D" id="2.30.29.150">
    <property type="match status" value="1"/>
</dbReference>
<dbReference type="GO" id="GO:0003677">
    <property type="term" value="F:DNA binding"/>
    <property type="evidence" value="ECO:0007669"/>
    <property type="project" value="UniProtKB-UniRule"/>
</dbReference>
<evidence type="ECO:0000256" key="5">
    <source>
        <dbReference type="ARBA" id="ARBA00022763"/>
    </source>
</evidence>
<feature type="compositionally biased region" description="Basic and acidic residues" evidence="11">
    <location>
        <begin position="713"/>
        <end position="734"/>
    </location>
</feature>
<name>A0A7S0DAY4_9EUKA</name>
<evidence type="ECO:0000256" key="3">
    <source>
        <dbReference type="ARBA" id="ARBA00022454"/>
    </source>
</evidence>
<dbReference type="SUPFAM" id="SSF50729">
    <property type="entry name" value="PH domain-like"/>
    <property type="match status" value="1"/>
</dbReference>
<feature type="DNA-binding region" description="HMG box" evidence="10">
    <location>
        <begin position="573"/>
        <end position="641"/>
    </location>
</feature>
<dbReference type="InterPro" id="IPR024954">
    <property type="entry name" value="SSRP1_DD"/>
</dbReference>
<proteinExistence type="inferred from homology"/>
<keyword evidence="8" id="KW-0234">DNA repair</keyword>
<feature type="domain" description="HMG box" evidence="12">
    <location>
        <begin position="660"/>
        <end position="728"/>
    </location>
</feature>
<feature type="DNA-binding region" description="HMG box" evidence="10">
    <location>
        <begin position="755"/>
        <end position="823"/>
    </location>
</feature>
<comment type="similarity">
    <text evidence="2">Belongs to the SSRP1 family.</text>
</comment>
<sequence length="877" mass="101495">MSENEPSASNVKAGKSEKKPAALPSKLSFNRIVETARPKIQGTMKISKKQISWSADKHTRSVSIPLDEIEDVQWSPLGRDCRMRIYMLGNTQVSFRGFAPTDFNNLSRYIEAHFDKKIEVLEINTSGHNYGDVDFKNSVLRHSRDGKCTFEIPLSSVTQCITQGKNEIALQFPCDDTVGDDEDILTEMRIYVPPKLDREEDEIRALDELKEEIIDRAGIRVNASESITKLEGLMLTVPRGKYDIEFYKKFFTLHGSSFNYKIAYPNITKLFLMDGRAHQLFIIGLDPPIRQGRTSYPYLIMQINAEEEKHIELNIDEEDVKQSDGTIVKNMTGKVYELTWRLFKFMSKKKVAVPSQFRSSADLPCIQCSYKTNYGYLYIFKKSFFFVHKPPTHIRHDQISSVEFVRLQSSGTGRVFDVEFNMRDDSKYKFTNIPKDDYRAVFNWIKERGLKILNIQESSQAARKSTGRSGARDTNYALPYDVDDEDVDEDEEEDEDYQAQSESSDPDEYEERSQGESDSDNEIKRKRKQKIKEKMEEDEDEDGDYEEAKSSSRKSESSSKKKSPKKKKDKNAPKIAGTAYSFFAKEHRKKISNENPEAKFAEISKMLGQKWKSLSVEEKKPFGELSAEDKLRYKKEKTQYDIDNPEQAQSSSRKRKKGGPKKAKSAFTFFSQAKRKAIQDANPDKGFGAISKLVGEKWKQLSAEDKEEYLELASKDKVRAKEDRKKYDEEHKDDPDDEDVGSKKKKRRKKVAGQPKRAKSAYLFFTQDKRAEVVEQNPEAKPKDIMKILGGKWKGLSSEDKGPYEEKQKEDKKRYKTEMEAFKEKMKQEEEEKEKEEDEKPEMEVEEEEEEEEEEEDKDEADEDESEEDSDDDRPIG</sequence>
<evidence type="ECO:0000256" key="10">
    <source>
        <dbReference type="PROSITE-ProRule" id="PRU00267"/>
    </source>
</evidence>
<accession>A0A7S0DAY4</accession>
<dbReference type="SMART" id="SM01287">
    <property type="entry name" value="Rtt106"/>
    <property type="match status" value="1"/>
</dbReference>
<feature type="region of interest" description="Disordered" evidence="11">
    <location>
        <begin position="458"/>
        <end position="584"/>
    </location>
</feature>
<dbReference type="Pfam" id="PF17292">
    <property type="entry name" value="POB3_N"/>
    <property type="match status" value="1"/>
</dbReference>
<organism evidence="13">
    <name type="scientific">Amorphochlora amoebiformis</name>
    <dbReference type="NCBI Taxonomy" id="1561963"/>
    <lineage>
        <taxon>Eukaryota</taxon>
        <taxon>Sar</taxon>
        <taxon>Rhizaria</taxon>
        <taxon>Cercozoa</taxon>
        <taxon>Chlorarachniophyceae</taxon>
        <taxon>Amorphochlora</taxon>
    </lineage>
</organism>
<comment type="subcellular location">
    <subcellularLocation>
        <location evidence="1">Chromosome</location>
    </subcellularLocation>
</comment>
<dbReference type="InterPro" id="IPR013719">
    <property type="entry name" value="RTT106/SPT16-like_middle_dom"/>
</dbReference>
<keyword evidence="7" id="KW-0804">Transcription</keyword>
<dbReference type="Gene3D" id="2.30.29.30">
    <property type="entry name" value="Pleckstrin-homology domain (PH domain)/Phosphotyrosine-binding domain (PTB)"/>
    <property type="match status" value="2"/>
</dbReference>
<dbReference type="PANTHER" id="PTHR45849">
    <property type="entry name" value="FACT COMPLEX SUBUNIT SSRP1"/>
    <property type="match status" value="1"/>
</dbReference>
<dbReference type="GO" id="GO:0006281">
    <property type="term" value="P:DNA repair"/>
    <property type="evidence" value="ECO:0007669"/>
    <property type="project" value="UniProtKB-KW"/>
</dbReference>
<dbReference type="Pfam" id="PF00505">
    <property type="entry name" value="HMG_box"/>
    <property type="match status" value="3"/>
</dbReference>
<feature type="compositionally biased region" description="Acidic residues" evidence="11">
    <location>
        <begin position="481"/>
        <end position="497"/>
    </location>
</feature>
<dbReference type="Pfam" id="PF21103">
    <property type="entry name" value="PH1_SSRP1-like"/>
    <property type="match status" value="1"/>
</dbReference>
<dbReference type="InterPro" id="IPR036910">
    <property type="entry name" value="HMG_box_dom_sf"/>
</dbReference>
<dbReference type="AlphaFoldDB" id="A0A7S0DAY4"/>
<evidence type="ECO:0000256" key="11">
    <source>
        <dbReference type="SAM" id="MobiDB-lite"/>
    </source>
</evidence>
<feature type="compositionally biased region" description="Basic and acidic residues" evidence="11">
    <location>
        <begin position="546"/>
        <end position="559"/>
    </location>
</feature>
<dbReference type="CDD" id="cd13231">
    <property type="entry name" value="PH2_SSRP1-like"/>
    <property type="match status" value="1"/>
</dbReference>
<dbReference type="InterPro" id="IPR011993">
    <property type="entry name" value="PH-like_dom_sf"/>
</dbReference>
<keyword evidence="6" id="KW-0805">Transcription regulation</keyword>
<keyword evidence="9 10" id="KW-0539">Nucleus</keyword>
<reference evidence="13" key="1">
    <citation type="submission" date="2021-01" db="EMBL/GenBank/DDBJ databases">
        <authorList>
            <person name="Corre E."/>
            <person name="Pelletier E."/>
            <person name="Niang G."/>
            <person name="Scheremetjew M."/>
            <person name="Finn R."/>
            <person name="Kale V."/>
            <person name="Holt S."/>
            <person name="Cochrane G."/>
            <person name="Meng A."/>
            <person name="Brown T."/>
            <person name="Cohen L."/>
        </authorList>
    </citation>
    <scope>NUCLEOTIDE SEQUENCE</scope>
    <source>
        <strain evidence="13">CCMP2058</strain>
    </source>
</reference>
<dbReference type="InterPro" id="IPR050454">
    <property type="entry name" value="RTT106/SSRP1_HistChap/FACT"/>
</dbReference>
<feature type="compositionally biased region" description="Basic and acidic residues" evidence="11">
    <location>
        <begin position="625"/>
        <end position="640"/>
    </location>
</feature>
<dbReference type="GO" id="GO:0031491">
    <property type="term" value="F:nucleosome binding"/>
    <property type="evidence" value="ECO:0007669"/>
    <property type="project" value="TreeGrafter"/>
</dbReference>
<feature type="compositionally biased region" description="Acidic residues" evidence="11">
    <location>
        <begin position="831"/>
        <end position="877"/>
    </location>
</feature>
<dbReference type="GO" id="GO:0035101">
    <property type="term" value="C:FACT complex"/>
    <property type="evidence" value="ECO:0007669"/>
    <property type="project" value="TreeGrafter"/>
</dbReference>
<keyword evidence="4" id="KW-0235">DNA replication</keyword>
<evidence type="ECO:0000259" key="12">
    <source>
        <dbReference type="PROSITE" id="PS50118"/>
    </source>
</evidence>
<evidence type="ECO:0000256" key="8">
    <source>
        <dbReference type="ARBA" id="ARBA00023204"/>
    </source>
</evidence>
<feature type="compositionally biased region" description="Polar residues" evidence="11">
    <location>
        <begin position="1"/>
        <end position="10"/>
    </location>
</feature>
<feature type="region of interest" description="Disordered" evidence="11">
    <location>
        <begin position="625"/>
        <end position="666"/>
    </location>
</feature>
<dbReference type="PROSITE" id="PS50118">
    <property type="entry name" value="HMG_BOX_2"/>
    <property type="match status" value="3"/>
</dbReference>
<feature type="compositionally biased region" description="Basic residues" evidence="11">
    <location>
        <begin position="652"/>
        <end position="664"/>
    </location>
</feature>
<dbReference type="InterPro" id="IPR000969">
    <property type="entry name" value="SSRP1/POB3"/>
</dbReference>
<dbReference type="PANTHER" id="PTHR45849:SF1">
    <property type="entry name" value="FACT COMPLEX SUBUNIT SSRP1"/>
    <property type="match status" value="1"/>
</dbReference>
<dbReference type="InterPro" id="IPR038167">
    <property type="entry name" value="SSRP1_sf"/>
</dbReference>
<dbReference type="FunFam" id="2.30.29.150:FF:000001">
    <property type="entry name" value="Fact complex subunit ssrp1"/>
    <property type="match status" value="1"/>
</dbReference>
<evidence type="ECO:0000256" key="7">
    <source>
        <dbReference type="ARBA" id="ARBA00023163"/>
    </source>
</evidence>
<feature type="compositionally biased region" description="Basic residues" evidence="11">
    <location>
        <begin position="560"/>
        <end position="569"/>
    </location>
</feature>
<feature type="compositionally biased region" description="Basic and acidic residues" evidence="11">
    <location>
        <begin position="767"/>
        <end position="786"/>
    </location>
</feature>
<dbReference type="GO" id="GO:0042393">
    <property type="term" value="F:histone binding"/>
    <property type="evidence" value="ECO:0007669"/>
    <property type="project" value="TreeGrafter"/>
</dbReference>